<evidence type="ECO:0000313" key="1">
    <source>
        <dbReference type="EMBL" id="AUI68435.1"/>
    </source>
</evidence>
<gene>
    <name evidence="1" type="ORF">BLE401_06765</name>
</gene>
<dbReference type="RefSeq" id="WP_062155015.1">
    <property type="nucleotide sequence ID" value="NZ_CP012373.2"/>
</dbReference>
<sequence>MYRQLFFCIVWLFFGISVVQAEQPLYEATVPIASRDESLLDDGFTRAFAQLLVDITGDATAPEKFKTLLPKATKLIAQYEYKEQADSKLMLIAGFEPQGVKRLLRSASIPVPQAKKNRPPLLTWIVVEQTEISQILNEDEFATETGMLKKQASQRATPLLFPVLDIEDRSALPLSAVKSAQQSAALSVANRYGAETMLVGWIAKQNNVWQGQWVVYAKNALVSQWNNQNTDLTALLQTTLNEAIEYLNPKKTAPTTSAATTNNAVATPMPSAVDETIEIQITAVDNLQDYMKVNNYLQGLDALRNIQVQNTQQGQVTFKVTIKGGSMALNQLFTNDDVLMASPSSANNNTYRLVK</sequence>
<accession>A0A2N9YDI8</accession>
<dbReference type="Pfam" id="PF09839">
    <property type="entry name" value="DUF2066"/>
    <property type="match status" value="1"/>
</dbReference>
<dbReference type="STRING" id="288004.AL038_17455"/>
<dbReference type="Proteomes" id="UP000234271">
    <property type="component" value="Chromosome"/>
</dbReference>
<reference evidence="2" key="1">
    <citation type="submission" date="2016-12" db="EMBL/GenBank/DDBJ databases">
        <title>Complete Genome Sequence of Beggiatoa leptomitiformis D-401.</title>
        <authorList>
            <person name="Fomenkov A."/>
            <person name="Vincze T."/>
            <person name="Grabovich M."/>
            <person name="Anton B.P."/>
            <person name="Dubinina G."/>
            <person name="Orlova M."/>
            <person name="Belousova E."/>
            <person name="Roberts R.J."/>
        </authorList>
    </citation>
    <scope>NUCLEOTIDE SEQUENCE [LARGE SCALE GENOMIC DNA]</scope>
    <source>
        <strain evidence="2">D-401</strain>
    </source>
</reference>
<dbReference type="InterPro" id="IPR018642">
    <property type="entry name" value="DUF2066"/>
</dbReference>
<dbReference type="OrthoDB" id="6195299at2"/>
<proteinExistence type="predicted"/>
<dbReference type="KEGG" id="blep:AL038_17455"/>
<protein>
    <submittedName>
        <fullName evidence="1">DUF2066 domain-containing protein</fullName>
    </submittedName>
</protein>
<organism evidence="1 2">
    <name type="scientific">Beggiatoa leptomitoformis</name>
    <dbReference type="NCBI Taxonomy" id="288004"/>
    <lineage>
        <taxon>Bacteria</taxon>
        <taxon>Pseudomonadati</taxon>
        <taxon>Pseudomonadota</taxon>
        <taxon>Gammaproteobacteria</taxon>
        <taxon>Thiotrichales</taxon>
        <taxon>Thiotrichaceae</taxon>
        <taxon>Beggiatoa</taxon>
    </lineage>
</organism>
<dbReference type="EMBL" id="CP018889">
    <property type="protein sequence ID" value="AUI68435.1"/>
    <property type="molecule type" value="Genomic_DNA"/>
</dbReference>
<dbReference type="AlphaFoldDB" id="A0A2N9YDI8"/>
<evidence type="ECO:0000313" key="2">
    <source>
        <dbReference type="Proteomes" id="UP000234271"/>
    </source>
</evidence>
<keyword evidence="2" id="KW-1185">Reference proteome</keyword>
<name>A0A2N9YDI8_9GAMM</name>